<evidence type="ECO:0000313" key="9">
    <source>
        <dbReference type="Proteomes" id="UP000538147"/>
    </source>
</evidence>
<sequence length="465" mass="49702">MNKIIALATVAVLAAPAAAQELRPDQVAFRDLYREMIETNTALSVGGCTDAAQKIAVRLKAAGFADADVTMFATPENPKEGGLVAILQGRDSKAKPILLLAHLDVVEAKREDWTRDPFKMIDEGGYYYGRGTVDDKPQVAIFTDTLIRYKAAGKVPKRTLKLALTCGEETTYAFNGAEWLARNKPELIAAEFALNEGGGGRLDAEGKPQGMAVQVGEKTVQNFQVEATNPGGHSSVPRADNAITDLSMALVKINTHRFPTQFNDTTRAYFTTLAGIAPAPVADAIRTLMADPENKAANDLITRDPLMNSTTRTSCVSTLISAGHANNALPQRATANVNCRIFPGITSESVMADLVSIIGNPAVKVTMTAPIRPIAVSPPLNPAVMDPIRKVAAKHFPGVPVTITMSTGGTDAPYLALANIPTYGIPGMFIDPDGNGVHGLNERMRINVLMKGRDYIDDLVHTLAD</sequence>
<keyword evidence="3" id="KW-0479">Metal-binding</keyword>
<evidence type="ECO:0000256" key="4">
    <source>
        <dbReference type="ARBA" id="ARBA00022801"/>
    </source>
</evidence>
<proteinExistence type="inferred from homology"/>
<keyword evidence="6" id="KW-0732">Signal</keyword>
<keyword evidence="2" id="KW-0645">Protease</keyword>
<protein>
    <submittedName>
        <fullName evidence="8">Acetylornithine deacetylase/succinyl-diaminopimelate desuccinylase-like protein</fullName>
    </submittedName>
</protein>
<dbReference type="Gene3D" id="1.10.150.900">
    <property type="match status" value="1"/>
</dbReference>
<accession>A0A841L2B9</accession>
<evidence type="ECO:0000256" key="3">
    <source>
        <dbReference type="ARBA" id="ARBA00022723"/>
    </source>
</evidence>
<keyword evidence="5" id="KW-0862">Zinc</keyword>
<evidence type="ECO:0000256" key="2">
    <source>
        <dbReference type="ARBA" id="ARBA00022670"/>
    </source>
</evidence>
<dbReference type="GO" id="GO:0006508">
    <property type="term" value="P:proteolysis"/>
    <property type="evidence" value="ECO:0007669"/>
    <property type="project" value="UniProtKB-KW"/>
</dbReference>
<evidence type="ECO:0000259" key="7">
    <source>
        <dbReference type="Pfam" id="PF07687"/>
    </source>
</evidence>
<dbReference type="InterPro" id="IPR002933">
    <property type="entry name" value="Peptidase_M20"/>
</dbReference>
<feature type="signal peptide" evidence="6">
    <location>
        <begin position="1"/>
        <end position="19"/>
    </location>
</feature>
<feature type="chain" id="PRO_5032587619" evidence="6">
    <location>
        <begin position="20"/>
        <end position="465"/>
    </location>
</feature>
<feature type="domain" description="Peptidase M20 dimerisation" evidence="7">
    <location>
        <begin position="216"/>
        <end position="364"/>
    </location>
</feature>
<dbReference type="SUPFAM" id="SSF53187">
    <property type="entry name" value="Zn-dependent exopeptidases"/>
    <property type="match status" value="1"/>
</dbReference>
<evidence type="ECO:0000256" key="5">
    <source>
        <dbReference type="ARBA" id="ARBA00022833"/>
    </source>
</evidence>
<dbReference type="Gene3D" id="3.40.630.10">
    <property type="entry name" value="Zn peptidases"/>
    <property type="match status" value="1"/>
</dbReference>
<dbReference type="InterPro" id="IPR011650">
    <property type="entry name" value="Peptidase_M20_dimer"/>
</dbReference>
<keyword evidence="9" id="KW-1185">Reference proteome</keyword>
<dbReference type="Gene3D" id="3.30.70.360">
    <property type="match status" value="1"/>
</dbReference>
<comment type="caution">
    <text evidence="8">The sequence shown here is derived from an EMBL/GenBank/DDBJ whole genome shotgun (WGS) entry which is preliminary data.</text>
</comment>
<name>A0A841L2B9_9SPHN</name>
<evidence type="ECO:0000256" key="6">
    <source>
        <dbReference type="SAM" id="SignalP"/>
    </source>
</evidence>
<dbReference type="Pfam" id="PF07687">
    <property type="entry name" value="M20_dimer"/>
    <property type="match status" value="1"/>
</dbReference>
<gene>
    <name evidence="8" type="ORF">FHS79_000737</name>
</gene>
<keyword evidence="4" id="KW-0378">Hydrolase</keyword>
<dbReference type="PANTHER" id="PTHR45962">
    <property type="entry name" value="N-FATTY-ACYL-AMINO ACID SYNTHASE/HYDROLASE PM20D1"/>
    <property type="match status" value="1"/>
</dbReference>
<dbReference type="EMBL" id="JACIIV010000004">
    <property type="protein sequence ID" value="MBB6226580.1"/>
    <property type="molecule type" value="Genomic_DNA"/>
</dbReference>
<dbReference type="Pfam" id="PF01546">
    <property type="entry name" value="Peptidase_M20"/>
    <property type="match status" value="1"/>
</dbReference>
<comment type="similarity">
    <text evidence="1">Belongs to the peptidase M20A family.</text>
</comment>
<dbReference type="SUPFAM" id="SSF55031">
    <property type="entry name" value="Bacterial exopeptidase dimerisation domain"/>
    <property type="match status" value="1"/>
</dbReference>
<dbReference type="NCBIfam" id="NF006596">
    <property type="entry name" value="PRK09133.1"/>
    <property type="match status" value="1"/>
</dbReference>
<reference evidence="8 9" key="1">
    <citation type="submission" date="2020-08" db="EMBL/GenBank/DDBJ databases">
        <title>Genomic Encyclopedia of Type Strains, Phase IV (KMG-IV): sequencing the most valuable type-strain genomes for metagenomic binning, comparative biology and taxonomic classification.</title>
        <authorList>
            <person name="Goeker M."/>
        </authorList>
    </citation>
    <scope>NUCLEOTIDE SEQUENCE [LARGE SCALE GENOMIC DNA]</scope>
    <source>
        <strain evidence="8 9">DSM 102189</strain>
    </source>
</reference>
<dbReference type="AlphaFoldDB" id="A0A841L2B9"/>
<dbReference type="PROSITE" id="PS00758">
    <property type="entry name" value="ARGE_DAPE_CPG2_1"/>
    <property type="match status" value="1"/>
</dbReference>
<evidence type="ECO:0000313" key="8">
    <source>
        <dbReference type="EMBL" id="MBB6226580.1"/>
    </source>
</evidence>
<dbReference type="InterPro" id="IPR001261">
    <property type="entry name" value="ArgE/DapE_CS"/>
</dbReference>
<organism evidence="8 9">
    <name type="scientific">Polymorphobacter multimanifer</name>
    <dbReference type="NCBI Taxonomy" id="1070431"/>
    <lineage>
        <taxon>Bacteria</taxon>
        <taxon>Pseudomonadati</taxon>
        <taxon>Pseudomonadota</taxon>
        <taxon>Alphaproteobacteria</taxon>
        <taxon>Sphingomonadales</taxon>
        <taxon>Sphingosinicellaceae</taxon>
        <taxon>Polymorphobacter</taxon>
    </lineage>
</organism>
<evidence type="ECO:0000256" key="1">
    <source>
        <dbReference type="ARBA" id="ARBA00006247"/>
    </source>
</evidence>
<dbReference type="GO" id="GO:0046872">
    <property type="term" value="F:metal ion binding"/>
    <property type="evidence" value="ECO:0007669"/>
    <property type="project" value="UniProtKB-KW"/>
</dbReference>
<dbReference type="GO" id="GO:0008233">
    <property type="term" value="F:peptidase activity"/>
    <property type="evidence" value="ECO:0007669"/>
    <property type="project" value="UniProtKB-KW"/>
</dbReference>
<dbReference type="Proteomes" id="UP000538147">
    <property type="component" value="Unassembled WGS sequence"/>
</dbReference>
<dbReference type="RefSeq" id="WP_184195532.1">
    <property type="nucleotide sequence ID" value="NZ_JACIIV010000004.1"/>
</dbReference>
<dbReference type="InterPro" id="IPR047177">
    <property type="entry name" value="Pept_M20A"/>
</dbReference>
<dbReference type="InterPro" id="IPR036264">
    <property type="entry name" value="Bact_exopeptidase_dim_dom"/>
</dbReference>
<dbReference type="PANTHER" id="PTHR45962:SF1">
    <property type="entry name" value="N-FATTY-ACYL-AMINO ACID SYNTHASE_HYDROLASE PM20D1"/>
    <property type="match status" value="1"/>
</dbReference>